<evidence type="ECO:0000313" key="3">
    <source>
        <dbReference type="EMBL" id="MRX74704.1"/>
    </source>
</evidence>
<dbReference type="GO" id="GO:0000155">
    <property type="term" value="F:phosphorelay sensor kinase activity"/>
    <property type="evidence" value="ECO:0007669"/>
    <property type="project" value="InterPro"/>
</dbReference>
<dbReference type="PANTHER" id="PTHR34220">
    <property type="entry name" value="SENSOR HISTIDINE KINASE YPDA"/>
    <property type="match status" value="1"/>
</dbReference>
<dbReference type="EMBL" id="WKKH01000002">
    <property type="protein sequence ID" value="MRX74704.1"/>
    <property type="molecule type" value="Genomic_DNA"/>
</dbReference>
<dbReference type="Pfam" id="PF06580">
    <property type="entry name" value="His_kinase"/>
    <property type="match status" value="1"/>
</dbReference>
<comment type="caution">
    <text evidence="3">The sequence shown here is derived from an EMBL/GenBank/DDBJ whole genome shotgun (WGS) entry which is preliminary data.</text>
</comment>
<keyword evidence="1" id="KW-0472">Membrane</keyword>
<gene>
    <name evidence="3" type="ORF">GJU39_01270</name>
</gene>
<evidence type="ECO:0000313" key="4">
    <source>
        <dbReference type="Proteomes" id="UP000487757"/>
    </source>
</evidence>
<feature type="domain" description="Signal transduction histidine kinase internal region" evidence="2">
    <location>
        <begin position="171"/>
        <end position="248"/>
    </location>
</feature>
<proteinExistence type="predicted"/>
<feature type="transmembrane region" description="Helical" evidence="1">
    <location>
        <begin position="73"/>
        <end position="95"/>
    </location>
</feature>
<reference evidence="3 4" key="1">
    <citation type="submission" date="2019-11" db="EMBL/GenBank/DDBJ databases">
        <title>Pedobacter petrophilus genome.</title>
        <authorList>
            <person name="Feldbauer M.J."/>
            <person name="Newman J.D."/>
        </authorList>
    </citation>
    <scope>NUCLEOTIDE SEQUENCE [LARGE SCALE GENOMIC DNA]</scope>
    <source>
        <strain evidence="3 4">LMG 29686</strain>
    </source>
</reference>
<evidence type="ECO:0000256" key="1">
    <source>
        <dbReference type="SAM" id="Phobius"/>
    </source>
</evidence>
<dbReference type="AlphaFoldDB" id="A0A7K0FUG8"/>
<organism evidence="3 4">
    <name type="scientific">Pedobacter petrophilus</name>
    <dbReference type="NCBI Taxonomy" id="1908241"/>
    <lineage>
        <taxon>Bacteria</taxon>
        <taxon>Pseudomonadati</taxon>
        <taxon>Bacteroidota</taxon>
        <taxon>Sphingobacteriia</taxon>
        <taxon>Sphingobacteriales</taxon>
        <taxon>Sphingobacteriaceae</taxon>
        <taxon>Pedobacter</taxon>
    </lineage>
</organism>
<dbReference type="InterPro" id="IPR050640">
    <property type="entry name" value="Bact_2-comp_sensor_kinase"/>
</dbReference>
<keyword evidence="4" id="KW-1185">Reference proteome</keyword>
<dbReference type="PANTHER" id="PTHR34220:SF7">
    <property type="entry name" value="SENSOR HISTIDINE KINASE YPDA"/>
    <property type="match status" value="1"/>
</dbReference>
<dbReference type="GO" id="GO:0016020">
    <property type="term" value="C:membrane"/>
    <property type="evidence" value="ECO:0007669"/>
    <property type="project" value="InterPro"/>
</dbReference>
<dbReference type="OrthoDB" id="9792992at2"/>
<accession>A0A7K0FUG8</accession>
<keyword evidence="1" id="KW-0812">Transmembrane</keyword>
<sequence>MKNILKKLKPYKIHIFSWVALIALEILIVGLASGGYGKPGNYFTHYLLNILLFYLCGDVFYPRTFNNGLNWIWRFPLGLTIVFFLYLATSFVLDLEITLHTTWNEIDDLFMDYRFVFRTLWRALQFMGYAGFYFLFKEYQKGVRETQLAREEIFNNSIANKNMEIRLNEAQNSYLKAQINPHLLFNTINYLYQDILKTSPKSANLLMTLSDVMRYSVNCEFEDSTIPLEKEIEQTENLIRLQLSRFESERFINFTYDPIVKRVKFIPLVLITLVENVFKHAKLSDKNHIAEISVTYIDNTIEIRTTNLINKAKKIPSLNTGLKNTRQRLEMAYGKNAVLECNSENGIFSLRLSVSLSN</sequence>
<dbReference type="RefSeq" id="WP_154278879.1">
    <property type="nucleotide sequence ID" value="NZ_JBHUJQ010000001.1"/>
</dbReference>
<keyword evidence="1" id="KW-1133">Transmembrane helix</keyword>
<feature type="transmembrane region" description="Helical" evidence="1">
    <location>
        <begin position="42"/>
        <end position="61"/>
    </location>
</feature>
<name>A0A7K0FUG8_9SPHI</name>
<protein>
    <recommendedName>
        <fullName evidence="2">Signal transduction histidine kinase internal region domain-containing protein</fullName>
    </recommendedName>
</protein>
<dbReference type="Proteomes" id="UP000487757">
    <property type="component" value="Unassembled WGS sequence"/>
</dbReference>
<feature type="transmembrane region" description="Helical" evidence="1">
    <location>
        <begin position="15"/>
        <end position="36"/>
    </location>
</feature>
<feature type="transmembrane region" description="Helical" evidence="1">
    <location>
        <begin position="115"/>
        <end position="136"/>
    </location>
</feature>
<dbReference type="InterPro" id="IPR010559">
    <property type="entry name" value="Sig_transdc_His_kin_internal"/>
</dbReference>
<evidence type="ECO:0000259" key="2">
    <source>
        <dbReference type="Pfam" id="PF06580"/>
    </source>
</evidence>